<evidence type="ECO:0000259" key="2">
    <source>
        <dbReference type="PROSITE" id="PS51471"/>
    </source>
</evidence>
<dbReference type="Pfam" id="PF23169">
    <property type="entry name" value="HalD"/>
    <property type="match status" value="1"/>
</dbReference>
<dbReference type="Proteomes" id="UP001054902">
    <property type="component" value="Unassembled WGS sequence"/>
</dbReference>
<accession>A0AAD3CUU5</accession>
<evidence type="ECO:0000313" key="3">
    <source>
        <dbReference type="EMBL" id="GFH52299.1"/>
    </source>
</evidence>
<dbReference type="Gene3D" id="2.60.120.620">
    <property type="entry name" value="q2cbj1_9rhob like domain"/>
    <property type="match status" value="1"/>
</dbReference>
<dbReference type="InterPro" id="IPR056470">
    <property type="entry name" value="BesD/HalB-like"/>
</dbReference>
<dbReference type="EMBL" id="BLLK01000045">
    <property type="protein sequence ID" value="GFH52299.1"/>
    <property type="molecule type" value="Genomic_DNA"/>
</dbReference>
<reference evidence="3 4" key="1">
    <citation type="journal article" date="2021" name="Sci. Rep.">
        <title>The genome of the diatom Chaetoceros tenuissimus carries an ancient integrated fragment of an extant virus.</title>
        <authorList>
            <person name="Hongo Y."/>
            <person name="Kimura K."/>
            <person name="Takaki Y."/>
            <person name="Yoshida Y."/>
            <person name="Baba S."/>
            <person name="Kobayashi G."/>
            <person name="Nagasaki K."/>
            <person name="Hano T."/>
            <person name="Tomaru Y."/>
        </authorList>
    </citation>
    <scope>NUCLEOTIDE SEQUENCE [LARGE SCALE GENOMIC DNA]</scope>
    <source>
        <strain evidence="3 4">NIES-3715</strain>
    </source>
</reference>
<comment type="similarity">
    <text evidence="1">Belongs to the iron/ascorbate-dependent oxidoreductase family.</text>
</comment>
<dbReference type="GO" id="GO:0016491">
    <property type="term" value="F:oxidoreductase activity"/>
    <property type="evidence" value="ECO:0007669"/>
    <property type="project" value="UniProtKB-KW"/>
</dbReference>
<dbReference type="AlphaFoldDB" id="A0AAD3CUU5"/>
<proteinExistence type="inferred from homology"/>
<sequence length="278" mass="31860">MESFKGKERSIHDIIDFDHYELTSEALVDEVKKTLDETSVATLPNFLRDLAVKELVRESLKQKDNAFYTNKTHNIYLTPPSDSYSENHIFNKQIKSSKGCIQTDQIPNDSMLKTLYYDEVFQQFLEKVLGIQKLYKYADPLSSINVHFASEGQNLGWHFDNSAFAITLLLQKPDSGGFFEYVPHTRQSCLPKSDDANQEEQRMGFSRIERVLNRKETPKQLPIEPGTLVLFRGRDSLHRVTEVQGTTTRVLAVLAYNEKPGVELSEEARITFFGRTGI</sequence>
<dbReference type="SUPFAM" id="SSF51197">
    <property type="entry name" value="Clavaminate synthase-like"/>
    <property type="match status" value="1"/>
</dbReference>
<name>A0AAD3CUU5_9STRA</name>
<comment type="caution">
    <text evidence="3">The sequence shown here is derived from an EMBL/GenBank/DDBJ whole genome shotgun (WGS) entry which is preliminary data.</text>
</comment>
<organism evidence="3 4">
    <name type="scientific">Chaetoceros tenuissimus</name>
    <dbReference type="NCBI Taxonomy" id="426638"/>
    <lineage>
        <taxon>Eukaryota</taxon>
        <taxon>Sar</taxon>
        <taxon>Stramenopiles</taxon>
        <taxon>Ochrophyta</taxon>
        <taxon>Bacillariophyta</taxon>
        <taxon>Coscinodiscophyceae</taxon>
        <taxon>Chaetocerotophycidae</taxon>
        <taxon>Chaetocerotales</taxon>
        <taxon>Chaetocerotaceae</taxon>
        <taxon>Chaetoceros</taxon>
    </lineage>
</organism>
<keyword evidence="1" id="KW-0479">Metal-binding</keyword>
<keyword evidence="1" id="KW-0408">Iron</keyword>
<gene>
    <name evidence="3" type="ORF">CTEN210_08775</name>
</gene>
<evidence type="ECO:0000313" key="4">
    <source>
        <dbReference type="Proteomes" id="UP001054902"/>
    </source>
</evidence>
<keyword evidence="4" id="KW-1185">Reference proteome</keyword>
<feature type="domain" description="Fe2OG dioxygenase" evidence="2">
    <location>
        <begin position="127"/>
        <end position="278"/>
    </location>
</feature>
<evidence type="ECO:0000256" key="1">
    <source>
        <dbReference type="RuleBase" id="RU003682"/>
    </source>
</evidence>
<keyword evidence="1" id="KW-0560">Oxidoreductase</keyword>
<protein>
    <submittedName>
        <fullName evidence="3">ArpA protein</fullName>
    </submittedName>
</protein>
<dbReference type="GO" id="GO:0046872">
    <property type="term" value="F:metal ion binding"/>
    <property type="evidence" value="ECO:0007669"/>
    <property type="project" value="UniProtKB-KW"/>
</dbReference>
<dbReference type="InterPro" id="IPR005123">
    <property type="entry name" value="Oxoglu/Fe-dep_dioxygenase_dom"/>
</dbReference>
<dbReference type="PROSITE" id="PS51471">
    <property type="entry name" value="FE2OG_OXY"/>
    <property type="match status" value="1"/>
</dbReference>